<evidence type="ECO:0000256" key="1">
    <source>
        <dbReference type="ARBA" id="ARBA00003907"/>
    </source>
</evidence>
<proteinExistence type="inferred from homology"/>
<accession>A0A1B2HJM0</accession>
<keyword evidence="5 6" id="KW-0949">S-adenosyl-L-methionine</keyword>
<comment type="function">
    <text evidence="1 6">Exhibits S-adenosyl-L-methionine-dependent methyltransferase activity.</text>
</comment>
<dbReference type="Proteomes" id="UP000093053">
    <property type="component" value="Chromosome"/>
</dbReference>
<keyword evidence="3 6" id="KW-0489">Methyltransferase</keyword>
<dbReference type="NCBIfam" id="TIGR00027">
    <property type="entry name" value="mthyl_TIGR00027"/>
    <property type="match status" value="1"/>
</dbReference>
<keyword evidence="8" id="KW-1185">Reference proteome</keyword>
<dbReference type="InterPro" id="IPR029063">
    <property type="entry name" value="SAM-dependent_MTases_sf"/>
</dbReference>
<dbReference type="SUPFAM" id="SSF53335">
    <property type="entry name" value="S-adenosyl-L-methionine-dependent methyltransferases"/>
    <property type="match status" value="1"/>
</dbReference>
<evidence type="ECO:0000313" key="8">
    <source>
        <dbReference type="Proteomes" id="UP000093053"/>
    </source>
</evidence>
<dbReference type="InterPro" id="IPR011610">
    <property type="entry name" value="SAM_mthyl_Trfase_ML2640-like"/>
</dbReference>
<dbReference type="PANTHER" id="PTHR43619:SF2">
    <property type="entry name" value="S-ADENOSYL-L-METHIONINE-DEPENDENT METHYLTRANSFERASES SUPERFAMILY PROTEIN"/>
    <property type="match status" value="1"/>
</dbReference>
<dbReference type="Pfam" id="PF04072">
    <property type="entry name" value="LCM"/>
    <property type="match status" value="1"/>
</dbReference>
<dbReference type="AlphaFoldDB" id="A0A1B2HJM0"/>
<protein>
    <recommendedName>
        <fullName evidence="6">S-adenosyl-L-methionine-dependent methyltransferase</fullName>
        <ecNumber evidence="6">2.1.1.-</ecNumber>
    </recommendedName>
</protein>
<evidence type="ECO:0000256" key="3">
    <source>
        <dbReference type="ARBA" id="ARBA00022603"/>
    </source>
</evidence>
<keyword evidence="4" id="KW-0808">Transferase</keyword>
<name>A0A1B2HJM0_9PSEU</name>
<evidence type="ECO:0000313" key="7">
    <source>
        <dbReference type="EMBL" id="ANZ37890.1"/>
    </source>
</evidence>
<dbReference type="GO" id="GO:0008168">
    <property type="term" value="F:methyltransferase activity"/>
    <property type="evidence" value="ECO:0007669"/>
    <property type="project" value="UniProtKB-UniRule"/>
</dbReference>
<evidence type="ECO:0000256" key="4">
    <source>
        <dbReference type="ARBA" id="ARBA00022679"/>
    </source>
</evidence>
<dbReference type="GO" id="GO:0032259">
    <property type="term" value="P:methylation"/>
    <property type="evidence" value="ECO:0007669"/>
    <property type="project" value="UniProtKB-KW"/>
</dbReference>
<evidence type="ECO:0000256" key="6">
    <source>
        <dbReference type="RuleBase" id="RU362030"/>
    </source>
</evidence>
<reference evidence="7 8" key="1">
    <citation type="submission" date="2016-07" db="EMBL/GenBank/DDBJ databases">
        <title>Complete genome sequence of the Lentzea guizhouensis DHS C013.</title>
        <authorList>
            <person name="Cao C."/>
        </authorList>
    </citation>
    <scope>NUCLEOTIDE SEQUENCE [LARGE SCALE GENOMIC DNA]</scope>
    <source>
        <strain evidence="7 8">DHS C013</strain>
    </source>
</reference>
<dbReference type="Gene3D" id="3.40.50.150">
    <property type="entry name" value="Vaccinia Virus protein VP39"/>
    <property type="match status" value="1"/>
</dbReference>
<evidence type="ECO:0000256" key="2">
    <source>
        <dbReference type="ARBA" id="ARBA00008138"/>
    </source>
</evidence>
<evidence type="ECO:0000256" key="5">
    <source>
        <dbReference type="ARBA" id="ARBA00022691"/>
    </source>
</evidence>
<dbReference type="InterPro" id="IPR007213">
    <property type="entry name" value="Ppm1/Ppm2/Tcmp"/>
</dbReference>
<organism evidence="7 8">
    <name type="scientific">Lentzea guizhouensis</name>
    <dbReference type="NCBI Taxonomy" id="1586287"/>
    <lineage>
        <taxon>Bacteria</taxon>
        <taxon>Bacillati</taxon>
        <taxon>Actinomycetota</taxon>
        <taxon>Actinomycetes</taxon>
        <taxon>Pseudonocardiales</taxon>
        <taxon>Pseudonocardiaceae</taxon>
        <taxon>Lentzea</taxon>
    </lineage>
</organism>
<dbReference type="PANTHER" id="PTHR43619">
    <property type="entry name" value="S-ADENOSYL-L-METHIONINE-DEPENDENT METHYLTRANSFERASE YKTD-RELATED"/>
    <property type="match status" value="1"/>
</dbReference>
<comment type="similarity">
    <text evidence="2 6">Belongs to the UPF0677 family.</text>
</comment>
<dbReference type="KEGG" id="led:BBK82_19325"/>
<sequence>MGDHNLKRVLQRPPVGVARTAVLIAAARATEQRQLHRLFDDPLAEVLVEAAGSANDLTGVRTLAGEHFVLRTRYFDDQLLTSAQPQVVLMAAGLDTRAFRLNWPPGTTVYELDLPELIEFKEDALHDERAKPTCERVVVPCDLRDDWATALIHAGFDPKRPTAWLLEGLFMFLPPDDGEWVLHWVSALSARGSTLALEHVNRAFRELPQMRAVQQRFDTMDAGWRSDVEDPVAWLGGHGWQAGVTHPVDLAASHERPVPAITDPRKVGDARIWLASAVRTA</sequence>
<gene>
    <name evidence="7" type="ORF">BBK82_19325</name>
</gene>
<dbReference type="EMBL" id="CP016793">
    <property type="protein sequence ID" value="ANZ37890.1"/>
    <property type="molecule type" value="Genomic_DNA"/>
</dbReference>
<dbReference type="STRING" id="1586287.BBK82_19325"/>
<dbReference type="EC" id="2.1.1.-" evidence="6"/>